<proteinExistence type="predicted"/>
<dbReference type="STRING" id="151894.SAMN04488524_1344"/>
<sequence length="42" mass="4824">MSFLSKAIGQFSRKPEAKRVKKLNKMARNLVKKTINIGLSKY</sequence>
<keyword evidence="2" id="KW-1185">Reference proteome</keyword>
<reference evidence="2" key="1">
    <citation type="submission" date="2017-04" db="EMBL/GenBank/DDBJ databases">
        <authorList>
            <person name="Varghese N."/>
            <person name="Submissions S."/>
        </authorList>
    </citation>
    <scope>NUCLEOTIDE SEQUENCE [LARGE SCALE GENOMIC DNA]</scope>
    <source>
        <strain evidence="2">DSM 12126</strain>
    </source>
</reference>
<dbReference type="EMBL" id="FWXT01000001">
    <property type="protein sequence ID" value="SMC58951.1"/>
    <property type="molecule type" value="Genomic_DNA"/>
</dbReference>
<organism evidence="1 2">
    <name type="scientific">Pedobacter africanus</name>
    <dbReference type="NCBI Taxonomy" id="151894"/>
    <lineage>
        <taxon>Bacteria</taxon>
        <taxon>Pseudomonadati</taxon>
        <taxon>Bacteroidota</taxon>
        <taxon>Sphingobacteriia</taxon>
        <taxon>Sphingobacteriales</taxon>
        <taxon>Sphingobacteriaceae</taxon>
        <taxon>Pedobacter</taxon>
    </lineage>
</organism>
<accession>A0A1W2AES6</accession>
<name>A0A1W2AES6_9SPHI</name>
<evidence type="ECO:0000313" key="1">
    <source>
        <dbReference type="EMBL" id="SMC58951.1"/>
    </source>
</evidence>
<evidence type="ECO:0000313" key="2">
    <source>
        <dbReference type="Proteomes" id="UP000192756"/>
    </source>
</evidence>
<gene>
    <name evidence="1" type="ORF">SAMN04488524_1344</name>
</gene>
<dbReference type="Proteomes" id="UP000192756">
    <property type="component" value="Unassembled WGS sequence"/>
</dbReference>
<protein>
    <submittedName>
        <fullName evidence="1">Uncharacterized protein</fullName>
    </submittedName>
</protein>
<dbReference type="AlphaFoldDB" id="A0A1W2AES6"/>